<proteinExistence type="predicted"/>
<evidence type="ECO:0000259" key="4">
    <source>
        <dbReference type="Pfam" id="PF07593"/>
    </source>
</evidence>
<feature type="compositionally biased region" description="Polar residues" evidence="2">
    <location>
        <begin position="32"/>
        <end position="55"/>
    </location>
</feature>
<keyword evidence="1 3" id="KW-0732">Signal</keyword>
<dbReference type="EMBL" id="CP018477">
    <property type="protein sequence ID" value="ASV76630.1"/>
    <property type="molecule type" value="Genomic_DNA"/>
</dbReference>
<name>A0A286RKY6_9BACT</name>
<feature type="chain" id="PRO_5012154260" description="ASPIC/UnbV domain-containing protein" evidence="3">
    <location>
        <begin position="24"/>
        <end position="603"/>
    </location>
</feature>
<dbReference type="KEGG" id="ttf:THTE_4029"/>
<organism evidence="5 6">
    <name type="scientific">Thermogutta terrifontis</name>
    <dbReference type="NCBI Taxonomy" id="1331910"/>
    <lineage>
        <taxon>Bacteria</taxon>
        <taxon>Pseudomonadati</taxon>
        <taxon>Planctomycetota</taxon>
        <taxon>Planctomycetia</taxon>
        <taxon>Pirellulales</taxon>
        <taxon>Thermoguttaceae</taxon>
        <taxon>Thermogutta</taxon>
    </lineage>
</organism>
<protein>
    <recommendedName>
        <fullName evidence="4">ASPIC/UnbV domain-containing protein</fullName>
    </recommendedName>
</protein>
<reference evidence="5 6" key="1">
    <citation type="journal article" name="Front. Microbiol.">
        <title>Sugar Metabolism of the First Thermophilic Planctomycete Thermogutta terrifontis: Comparative Genomic and Transcriptomic Approaches.</title>
        <authorList>
            <person name="Elcheninov A.G."/>
            <person name="Menzel P."/>
            <person name="Gudbergsdottir S.R."/>
            <person name="Slesarev A.I."/>
            <person name="Kadnikov V.V."/>
            <person name="Krogh A."/>
            <person name="Bonch-Osmolovskaya E.A."/>
            <person name="Peng X."/>
            <person name="Kublanov I.V."/>
        </authorList>
    </citation>
    <scope>NUCLEOTIDE SEQUENCE [LARGE SCALE GENOMIC DNA]</scope>
    <source>
        <strain evidence="5 6">R1</strain>
    </source>
</reference>
<feature type="domain" description="ASPIC/UnbV" evidence="4">
    <location>
        <begin position="513"/>
        <end position="579"/>
    </location>
</feature>
<sequence>MGFAFLMTSILFLEILLVPGCHPADQAEPHSSKITGSNAQPTSACADQEIENPSTKSAPLSFCFRDVTDSCGIRFIHTDGSSGRRYVIEPMSAGLLLFDYDNDGWIDIYFLNGASLPGYTGPPSPRNHLYRNLGEWRFVDTTEEAGVGDTGYGLGVAAADYDNDGDEDIYINNFGPNVFYRNNGDGTFTNVTQQTGTANGEKMGAGVCFLDIDRDGWVDLYVGNYIHFNFDLHISRTINGVPSYPGPLDYTAIPDTLYHNQRDGTFADISEASGIAQLAGTTMGMVAGDFDNDGDDDIFICNDVRENFLLINDGSGHFDEAAILRGVAYDASGSPQASMGADCADLNRDGWLDLFMTSYQNETVTFYRNLGKALFEDATAVTGAGAGSYPYVTWGVVLADFDNDGDKDVFIACGHLDDNVELRDRSTSYRAKNIVLMNQGDGQFVNVSAQSGDGLQVAKSSRGAAGDDLDNDGRIDIVVLNSREAPTILRNETPTPYNWMELILEGRTSNRSAIGARVKVVAGNLVQYDEVHSGRGYQSDWGRRLHFGLREHREAQLIEVTWPSGRIDRWSHVPANRIIKLVEGEATWFPVQPVRPNTISPRK</sequence>
<evidence type="ECO:0000256" key="1">
    <source>
        <dbReference type="ARBA" id="ARBA00022729"/>
    </source>
</evidence>
<dbReference type="InterPro" id="IPR013517">
    <property type="entry name" value="FG-GAP"/>
</dbReference>
<gene>
    <name evidence="5" type="ORF">THTE_4029</name>
</gene>
<dbReference type="Gene3D" id="2.130.10.130">
    <property type="entry name" value="Integrin alpha, N-terminal"/>
    <property type="match status" value="2"/>
</dbReference>
<dbReference type="InterPro" id="IPR027039">
    <property type="entry name" value="Crtac1"/>
</dbReference>
<dbReference type="InterPro" id="IPR011519">
    <property type="entry name" value="UnbV_ASPIC"/>
</dbReference>
<evidence type="ECO:0000313" key="5">
    <source>
        <dbReference type="EMBL" id="ASV76630.1"/>
    </source>
</evidence>
<feature type="signal peptide" evidence="3">
    <location>
        <begin position="1"/>
        <end position="23"/>
    </location>
</feature>
<feature type="region of interest" description="Disordered" evidence="2">
    <location>
        <begin position="28"/>
        <end position="55"/>
    </location>
</feature>
<dbReference type="Pfam" id="PF07593">
    <property type="entry name" value="UnbV_ASPIC"/>
    <property type="match status" value="1"/>
</dbReference>
<dbReference type="AlphaFoldDB" id="A0A286RKY6"/>
<keyword evidence="6" id="KW-1185">Reference proteome</keyword>
<accession>A0A286RKY6</accession>
<dbReference type="InterPro" id="IPR028994">
    <property type="entry name" value="Integrin_alpha_N"/>
</dbReference>
<evidence type="ECO:0000256" key="2">
    <source>
        <dbReference type="SAM" id="MobiDB-lite"/>
    </source>
</evidence>
<dbReference type="PANTHER" id="PTHR16026">
    <property type="entry name" value="CARTILAGE ACIDIC PROTEIN 1"/>
    <property type="match status" value="1"/>
</dbReference>
<dbReference type="SUPFAM" id="SSF69318">
    <property type="entry name" value="Integrin alpha N-terminal domain"/>
    <property type="match status" value="1"/>
</dbReference>
<evidence type="ECO:0000313" key="6">
    <source>
        <dbReference type="Proteomes" id="UP000215086"/>
    </source>
</evidence>
<dbReference type="Pfam" id="PF13517">
    <property type="entry name" value="FG-GAP_3"/>
    <property type="match status" value="3"/>
</dbReference>
<dbReference type="Proteomes" id="UP000215086">
    <property type="component" value="Chromosome"/>
</dbReference>
<evidence type="ECO:0000256" key="3">
    <source>
        <dbReference type="SAM" id="SignalP"/>
    </source>
</evidence>
<dbReference type="PANTHER" id="PTHR16026:SF0">
    <property type="entry name" value="CARTILAGE ACIDIC PROTEIN 1"/>
    <property type="match status" value="1"/>
</dbReference>